<proteinExistence type="inferred from homology"/>
<evidence type="ECO:0000313" key="6">
    <source>
        <dbReference type="Proteomes" id="UP000673375"/>
    </source>
</evidence>
<dbReference type="PANTHER" id="PTHR11811">
    <property type="entry name" value="6-PHOSPHOGLUCONATE DEHYDROGENASE"/>
    <property type="match status" value="1"/>
</dbReference>
<feature type="domain" description="6-phosphogluconate dehydrogenase C-terminal" evidence="4">
    <location>
        <begin position="169"/>
        <end position="303"/>
    </location>
</feature>
<comment type="similarity">
    <text evidence="1">Belongs to the 6-phosphogluconate dehydrogenase family.</text>
</comment>
<keyword evidence="3" id="KW-0311">Gluconate utilization</keyword>
<reference evidence="5 6" key="1">
    <citation type="submission" date="2020-12" db="EMBL/GenBank/DDBJ databases">
        <title>Vagococcus allomyrinae sp. nov. and Enterococcus lavae sp. nov., isolated from the larvae of Allomyrina dichotoma.</title>
        <authorList>
            <person name="Lee S.D."/>
        </authorList>
    </citation>
    <scope>NUCLEOTIDE SEQUENCE [LARGE SCALE GENOMIC DNA]</scope>
    <source>
        <strain evidence="5 6">BWM-S5</strain>
    </source>
</reference>
<dbReference type="Gene3D" id="1.10.1040.10">
    <property type="entry name" value="N-(1-d-carboxylethyl)-l-norvaline Dehydrogenase, domain 2"/>
    <property type="match status" value="1"/>
</dbReference>
<dbReference type="InterPro" id="IPR036291">
    <property type="entry name" value="NAD(P)-bd_dom_sf"/>
</dbReference>
<dbReference type="NCBIfam" id="TIGR00872">
    <property type="entry name" value="gnd_rel"/>
    <property type="match status" value="1"/>
</dbReference>
<dbReference type="InterPro" id="IPR006114">
    <property type="entry name" value="6PGDH_C"/>
</dbReference>
<evidence type="ECO:0000313" key="5">
    <source>
        <dbReference type="EMBL" id="MBP1047631.1"/>
    </source>
</evidence>
<organism evidence="5 6">
    <name type="scientific">Enterococcus larvae</name>
    <dbReference type="NCBI Taxonomy" id="2794352"/>
    <lineage>
        <taxon>Bacteria</taxon>
        <taxon>Bacillati</taxon>
        <taxon>Bacillota</taxon>
        <taxon>Bacilli</taxon>
        <taxon>Lactobacillales</taxon>
        <taxon>Enterococcaceae</taxon>
        <taxon>Enterococcus</taxon>
    </lineage>
</organism>
<evidence type="ECO:0000256" key="1">
    <source>
        <dbReference type="ARBA" id="ARBA00008419"/>
    </source>
</evidence>
<gene>
    <name evidence="5" type="primary">gnd</name>
    <name evidence="5" type="ORF">I6N96_15190</name>
</gene>
<dbReference type="InterPro" id="IPR006183">
    <property type="entry name" value="Pgluconate_DH"/>
</dbReference>
<dbReference type="InterPro" id="IPR013328">
    <property type="entry name" value="6PGD_dom2"/>
</dbReference>
<evidence type="ECO:0000259" key="4">
    <source>
        <dbReference type="SMART" id="SM01350"/>
    </source>
</evidence>
<dbReference type="InterPro" id="IPR008927">
    <property type="entry name" value="6-PGluconate_DH-like_C_sf"/>
</dbReference>
<evidence type="ECO:0000256" key="3">
    <source>
        <dbReference type="ARBA" id="ARBA00023064"/>
    </source>
</evidence>
<dbReference type="InterPro" id="IPR006115">
    <property type="entry name" value="6PGDH_NADP-bd"/>
</dbReference>
<dbReference type="SUPFAM" id="SSF48179">
    <property type="entry name" value="6-phosphogluconate dehydrogenase C-terminal domain-like"/>
    <property type="match status" value="1"/>
</dbReference>
<keyword evidence="2" id="KW-0560">Oxidoreductase</keyword>
<dbReference type="Proteomes" id="UP000673375">
    <property type="component" value="Unassembled WGS sequence"/>
</dbReference>
<name>A0ABS4CM08_9ENTE</name>
<dbReference type="Gene3D" id="3.40.50.720">
    <property type="entry name" value="NAD(P)-binding Rossmann-like Domain"/>
    <property type="match status" value="1"/>
</dbReference>
<dbReference type="InterPro" id="IPR004849">
    <property type="entry name" value="6DGDH_YqeC"/>
</dbReference>
<dbReference type="RefSeq" id="WP_209558407.1">
    <property type="nucleotide sequence ID" value="NZ_JAEDXU010000008.1"/>
</dbReference>
<dbReference type="Pfam" id="PF00393">
    <property type="entry name" value="6PGD"/>
    <property type="match status" value="1"/>
</dbReference>
<dbReference type="EMBL" id="JAEDXU010000008">
    <property type="protein sequence ID" value="MBP1047631.1"/>
    <property type="molecule type" value="Genomic_DNA"/>
</dbReference>
<dbReference type="SUPFAM" id="SSF51735">
    <property type="entry name" value="NAD(P)-binding Rossmann-fold domains"/>
    <property type="match status" value="1"/>
</dbReference>
<protein>
    <submittedName>
        <fullName evidence="5">Decarboxylating 6-phosphogluconate dehydrogenase</fullName>
    </submittedName>
</protein>
<evidence type="ECO:0000256" key="2">
    <source>
        <dbReference type="ARBA" id="ARBA00023002"/>
    </source>
</evidence>
<dbReference type="Pfam" id="PF03446">
    <property type="entry name" value="NAD_binding_2"/>
    <property type="match status" value="1"/>
</dbReference>
<dbReference type="NCBIfam" id="NF007161">
    <property type="entry name" value="PRK09599.1"/>
    <property type="match status" value="1"/>
</dbReference>
<comment type="caution">
    <text evidence="5">The sequence shown here is derived from an EMBL/GenBank/DDBJ whole genome shotgun (WGS) entry which is preliminary data.</text>
</comment>
<sequence length="303" mass="33142">MNIDLIGLGKMGMGILRNLSTKDGYSIHCTDINGELKAPAEELGAVFFPSLSELTASRQGGTRVVWLMLPAGDLTNQMIENCLHFLEKGDTLIDAGNSKYTNSQKNEQLCRNHGIHFLDVGTSGGVDGAANGACMMIGGKQEHYQAVESLFKDLCVPNGVLYCGPAGSGHYLKMIHNGIEYGMMQSIAEGFDILAHAPFDYDLEKTARVFNHGSVIRSWLMELTENIFRSPEQLDEIEGIIPSSGEGQWTIEEALRLKIAAPVITQSLLFRYSSESKDRTTEKVVALLRNQFGGHAAVKEEGK</sequence>
<dbReference type="PRINTS" id="PR00076">
    <property type="entry name" value="6PGDHDRGNASE"/>
</dbReference>
<keyword evidence="6" id="KW-1185">Reference proteome</keyword>
<accession>A0ABS4CM08</accession>
<dbReference type="SMART" id="SM01350">
    <property type="entry name" value="6PGD"/>
    <property type="match status" value="1"/>
</dbReference>